<protein>
    <submittedName>
        <fullName evidence="3">Uncharacterized protein</fullName>
    </submittedName>
</protein>
<dbReference type="WBParaSite" id="nRc.2.0.1.t45576-RA">
    <property type="protein sequence ID" value="nRc.2.0.1.t45576-RA"/>
    <property type="gene ID" value="nRc.2.0.1.g45576"/>
</dbReference>
<keyword evidence="2" id="KW-1185">Reference proteome</keyword>
<feature type="region of interest" description="Disordered" evidence="1">
    <location>
        <begin position="39"/>
        <end position="61"/>
    </location>
</feature>
<reference evidence="3" key="1">
    <citation type="submission" date="2022-11" db="UniProtKB">
        <authorList>
            <consortium name="WormBaseParasite"/>
        </authorList>
    </citation>
    <scope>IDENTIFICATION</scope>
</reference>
<proteinExistence type="predicted"/>
<evidence type="ECO:0000313" key="3">
    <source>
        <dbReference type="WBParaSite" id="nRc.2.0.1.t45576-RA"/>
    </source>
</evidence>
<evidence type="ECO:0000256" key="1">
    <source>
        <dbReference type="SAM" id="MobiDB-lite"/>
    </source>
</evidence>
<dbReference type="Proteomes" id="UP000887565">
    <property type="component" value="Unplaced"/>
</dbReference>
<name>A0A915L4A2_ROMCU</name>
<evidence type="ECO:0000313" key="2">
    <source>
        <dbReference type="Proteomes" id="UP000887565"/>
    </source>
</evidence>
<sequence length="61" mass="6637">MLAIYTAAIAKSTHTLQSRNKFRGSSSLSNSDSAGLEGADLYDDHLSDHSTPRRKSKSRKA</sequence>
<feature type="region of interest" description="Disordered" evidence="1">
    <location>
        <begin position="15"/>
        <end position="34"/>
    </location>
</feature>
<dbReference type="AlphaFoldDB" id="A0A915L4A2"/>
<feature type="compositionally biased region" description="Basic and acidic residues" evidence="1">
    <location>
        <begin position="42"/>
        <end position="51"/>
    </location>
</feature>
<accession>A0A915L4A2</accession>
<organism evidence="2 3">
    <name type="scientific">Romanomermis culicivorax</name>
    <name type="common">Nematode worm</name>
    <dbReference type="NCBI Taxonomy" id="13658"/>
    <lineage>
        <taxon>Eukaryota</taxon>
        <taxon>Metazoa</taxon>
        <taxon>Ecdysozoa</taxon>
        <taxon>Nematoda</taxon>
        <taxon>Enoplea</taxon>
        <taxon>Dorylaimia</taxon>
        <taxon>Mermithida</taxon>
        <taxon>Mermithoidea</taxon>
        <taxon>Mermithidae</taxon>
        <taxon>Romanomermis</taxon>
    </lineage>
</organism>
<feature type="compositionally biased region" description="Basic residues" evidence="1">
    <location>
        <begin position="52"/>
        <end position="61"/>
    </location>
</feature>